<keyword evidence="1" id="KW-1133">Transmembrane helix</keyword>
<gene>
    <name evidence="2" type="ORF">G7Y89_g8106</name>
</gene>
<feature type="transmembrane region" description="Helical" evidence="1">
    <location>
        <begin position="91"/>
        <end position="112"/>
    </location>
</feature>
<keyword evidence="1" id="KW-0472">Membrane</keyword>
<dbReference type="OrthoDB" id="5429740at2759"/>
<keyword evidence="3" id="KW-1185">Reference proteome</keyword>
<dbReference type="AlphaFoldDB" id="A0A8H4RJQ6"/>
<proteinExistence type="predicted"/>
<evidence type="ECO:0000313" key="2">
    <source>
        <dbReference type="EMBL" id="KAF4630036.1"/>
    </source>
</evidence>
<evidence type="ECO:0000256" key="1">
    <source>
        <dbReference type="SAM" id="Phobius"/>
    </source>
</evidence>
<feature type="transmembrane region" description="Helical" evidence="1">
    <location>
        <begin position="46"/>
        <end position="63"/>
    </location>
</feature>
<name>A0A8H4RJQ6_9HELO</name>
<feature type="transmembrane region" description="Helical" evidence="1">
    <location>
        <begin position="20"/>
        <end position="39"/>
    </location>
</feature>
<accession>A0A8H4RJQ6</accession>
<sequence>MNSITAPDGPDVNIAGPMMRTIWTLYGITIFIVTLRLYTQWRITRALSLGDAMMTLSVHHYGLGRRFFYLTPHQQIQALKFSFVGQPLGKFLAILLQNFQSILILVGLRYYVGSIWEERFLRTDAEAFRHDEFKKSDPLAHILAIADR</sequence>
<dbReference type="EMBL" id="JAAMPI010000597">
    <property type="protein sequence ID" value="KAF4630036.1"/>
    <property type="molecule type" value="Genomic_DNA"/>
</dbReference>
<comment type="caution">
    <text evidence="2">The sequence shown here is derived from an EMBL/GenBank/DDBJ whole genome shotgun (WGS) entry which is preliminary data.</text>
</comment>
<dbReference type="Proteomes" id="UP000566819">
    <property type="component" value="Unassembled WGS sequence"/>
</dbReference>
<keyword evidence="1" id="KW-0812">Transmembrane</keyword>
<protein>
    <submittedName>
        <fullName evidence="2">Uncharacterized protein</fullName>
    </submittedName>
</protein>
<reference evidence="2 3" key="1">
    <citation type="submission" date="2020-03" db="EMBL/GenBank/DDBJ databases">
        <title>Draft Genome Sequence of Cudoniella acicularis.</title>
        <authorList>
            <person name="Buettner E."/>
            <person name="Kellner H."/>
        </authorList>
    </citation>
    <scope>NUCLEOTIDE SEQUENCE [LARGE SCALE GENOMIC DNA]</scope>
    <source>
        <strain evidence="2 3">DSM 108380</strain>
    </source>
</reference>
<organism evidence="2 3">
    <name type="scientific">Cudoniella acicularis</name>
    <dbReference type="NCBI Taxonomy" id="354080"/>
    <lineage>
        <taxon>Eukaryota</taxon>
        <taxon>Fungi</taxon>
        <taxon>Dikarya</taxon>
        <taxon>Ascomycota</taxon>
        <taxon>Pezizomycotina</taxon>
        <taxon>Leotiomycetes</taxon>
        <taxon>Helotiales</taxon>
        <taxon>Tricladiaceae</taxon>
        <taxon>Cudoniella</taxon>
    </lineage>
</organism>
<evidence type="ECO:0000313" key="3">
    <source>
        <dbReference type="Proteomes" id="UP000566819"/>
    </source>
</evidence>